<comment type="caution">
    <text evidence="1">The sequence shown here is derived from an EMBL/GenBank/DDBJ whole genome shotgun (WGS) entry which is preliminary data.</text>
</comment>
<proteinExistence type="predicted"/>
<organism evidence="1 2">
    <name type="scientific">Proteobacteria bacterium 228</name>
    <dbReference type="NCBI Taxonomy" id="2083153"/>
    <lineage>
        <taxon>Bacteria</taxon>
        <taxon>Pseudomonadati</taxon>
        <taxon>Pseudomonadota</taxon>
    </lineage>
</organism>
<dbReference type="OrthoDB" id="7585546at2"/>
<name>A0A2S5KVI0_9PROT</name>
<reference evidence="1 2" key="1">
    <citation type="submission" date="2018-02" db="EMBL/GenBank/DDBJ databases">
        <title>novel marine gammaproteobacteria from coastal saline agro ecosystem.</title>
        <authorList>
            <person name="Krishnan R."/>
            <person name="Ramesh Kumar N."/>
        </authorList>
    </citation>
    <scope>NUCLEOTIDE SEQUENCE [LARGE SCALE GENOMIC DNA]</scope>
    <source>
        <strain evidence="1 2">228</strain>
    </source>
</reference>
<dbReference type="Proteomes" id="UP000238196">
    <property type="component" value="Unassembled WGS sequence"/>
</dbReference>
<dbReference type="Pfam" id="PF11769">
    <property type="entry name" value="DUF3313"/>
    <property type="match status" value="1"/>
</dbReference>
<dbReference type="InterPro" id="IPR021747">
    <property type="entry name" value="DUF3313"/>
</dbReference>
<dbReference type="EMBL" id="PRLP01000009">
    <property type="protein sequence ID" value="PPC78854.1"/>
    <property type="molecule type" value="Genomic_DNA"/>
</dbReference>
<protein>
    <submittedName>
        <fullName evidence="1">DUF3313 domain-containing protein</fullName>
    </submittedName>
</protein>
<evidence type="ECO:0000313" key="2">
    <source>
        <dbReference type="Proteomes" id="UP000238196"/>
    </source>
</evidence>
<dbReference type="AlphaFoldDB" id="A0A2S5KVI0"/>
<accession>A0A2S5KVI0</accession>
<gene>
    <name evidence="1" type="ORF">C4K68_03170</name>
</gene>
<dbReference type="PROSITE" id="PS51257">
    <property type="entry name" value="PROKAR_LIPOPROTEIN"/>
    <property type="match status" value="1"/>
</dbReference>
<sequence length="224" mass="24724">MNQVNRIYLLLSAAFLIAIFLSLSGCTTPDPIRYQQLSSSSYLQGNHDDSDRHIAFDYAQAIDWQKYHQLILEPVSIYRAPDNQFVDLDESDKVALAHYMQQQFGDRLRSRFQLVDHDGPATLRLKLTLTGAEKTTPVISTVSRFDIGGGIYNGVAAMRGREGLFTGSVIYAVEIYDASSNQLLNAAVIKQYPSPMQLSATIGALDASKAGIDKGAEALLAYLR</sequence>
<evidence type="ECO:0000313" key="1">
    <source>
        <dbReference type="EMBL" id="PPC78854.1"/>
    </source>
</evidence>